<comment type="similarity">
    <text evidence="1">Belongs to the prokaryotic/mitochondrial release factor family.</text>
</comment>
<dbReference type="GO" id="GO:0009507">
    <property type="term" value="C:chloroplast"/>
    <property type="evidence" value="ECO:0007669"/>
    <property type="project" value="TreeGrafter"/>
</dbReference>
<keyword evidence="4" id="KW-1185">Reference proteome</keyword>
<dbReference type="PANTHER" id="PTHR43804:SF6">
    <property type="entry name" value="CLASS I PEPTIDE CHAIN RELEASE FACTOR"/>
    <property type="match status" value="1"/>
</dbReference>
<feature type="non-terminal residue" evidence="3">
    <location>
        <position position="222"/>
    </location>
</feature>
<dbReference type="PANTHER" id="PTHR43804">
    <property type="entry name" value="LD18447P"/>
    <property type="match status" value="1"/>
</dbReference>
<dbReference type="Gene3D" id="3.30.160.20">
    <property type="match status" value="1"/>
</dbReference>
<reference evidence="3" key="1">
    <citation type="submission" date="2021-01" db="EMBL/GenBank/DDBJ databases">
        <title>Adiantum capillus-veneris genome.</title>
        <authorList>
            <person name="Fang Y."/>
            <person name="Liao Q."/>
        </authorList>
    </citation>
    <scope>NUCLEOTIDE SEQUENCE</scope>
    <source>
        <strain evidence="3">H3</strain>
        <tissue evidence="3">Leaf</tissue>
    </source>
</reference>
<dbReference type="Proteomes" id="UP000886520">
    <property type="component" value="Chromosome 18"/>
</dbReference>
<feature type="domain" description="Prokaryotic-type class I peptide chain release factors" evidence="2">
    <location>
        <begin position="70"/>
        <end position="129"/>
    </location>
</feature>
<dbReference type="InterPro" id="IPR000352">
    <property type="entry name" value="Pep_chain_release_fac_I"/>
</dbReference>
<dbReference type="AlphaFoldDB" id="A0A9D4Z900"/>
<proteinExistence type="inferred from homology"/>
<dbReference type="EMBL" id="JABFUD020000018">
    <property type="protein sequence ID" value="KAI5066024.1"/>
    <property type="molecule type" value="Genomic_DNA"/>
</dbReference>
<dbReference type="InterPro" id="IPR045853">
    <property type="entry name" value="Pep_chain_release_fac_I_sf"/>
</dbReference>
<gene>
    <name evidence="3" type="ORF">GOP47_0018648</name>
</gene>
<evidence type="ECO:0000313" key="3">
    <source>
        <dbReference type="EMBL" id="KAI5066024.1"/>
    </source>
</evidence>
<sequence length="222" mass="23704">MLVGRLCVANAAKVLYCITYTNTAPTARTLRLSTGSYRTALLTITSSSLSSSSSPPEYLSLSDKELFLQCNMDTFRASGPGGQHRNKTESAVRLTHLPTGLVSQAADDRSQHKNRAYALDRLRTLIAAKVRRPVDLDSYVPPPELVRILPAVRGPNSGGQKIGPNHPDFCKGVQCLLDLLLATGGSVSVAATKLGISTGALSKVMTSDKSILLPVNELRASK</sequence>
<name>A0A9D4Z900_ADICA</name>
<dbReference type="GO" id="GO:0003747">
    <property type="term" value="F:translation release factor activity"/>
    <property type="evidence" value="ECO:0007669"/>
    <property type="project" value="InterPro"/>
</dbReference>
<organism evidence="3 4">
    <name type="scientific">Adiantum capillus-veneris</name>
    <name type="common">Maidenhair fern</name>
    <dbReference type="NCBI Taxonomy" id="13818"/>
    <lineage>
        <taxon>Eukaryota</taxon>
        <taxon>Viridiplantae</taxon>
        <taxon>Streptophyta</taxon>
        <taxon>Embryophyta</taxon>
        <taxon>Tracheophyta</taxon>
        <taxon>Polypodiopsida</taxon>
        <taxon>Polypodiidae</taxon>
        <taxon>Polypodiales</taxon>
        <taxon>Pteridineae</taxon>
        <taxon>Pteridaceae</taxon>
        <taxon>Vittarioideae</taxon>
        <taxon>Adiantum</taxon>
    </lineage>
</organism>
<evidence type="ECO:0000256" key="1">
    <source>
        <dbReference type="ARBA" id="ARBA00010835"/>
    </source>
</evidence>
<dbReference type="SUPFAM" id="SSF75620">
    <property type="entry name" value="Release factor"/>
    <property type="match status" value="1"/>
</dbReference>
<dbReference type="InterPro" id="IPR050057">
    <property type="entry name" value="Prokaryotic/Mito_RF"/>
</dbReference>
<evidence type="ECO:0000313" key="4">
    <source>
        <dbReference type="Proteomes" id="UP000886520"/>
    </source>
</evidence>
<evidence type="ECO:0000259" key="2">
    <source>
        <dbReference type="Pfam" id="PF00472"/>
    </source>
</evidence>
<dbReference type="OrthoDB" id="2019491at2759"/>
<comment type="caution">
    <text evidence="3">The sequence shown here is derived from an EMBL/GenBank/DDBJ whole genome shotgun (WGS) entry which is preliminary data.</text>
</comment>
<dbReference type="Pfam" id="PF00472">
    <property type="entry name" value="RF-1"/>
    <property type="match status" value="1"/>
</dbReference>
<accession>A0A9D4Z900</accession>
<protein>
    <recommendedName>
        <fullName evidence="2">Prokaryotic-type class I peptide chain release factors domain-containing protein</fullName>
    </recommendedName>
</protein>